<keyword evidence="5 7" id="KW-1133">Transmembrane helix</keyword>
<feature type="transmembrane region" description="Helical" evidence="7">
    <location>
        <begin position="129"/>
        <end position="149"/>
    </location>
</feature>
<reference evidence="10" key="1">
    <citation type="submission" date="2016-10" db="EMBL/GenBank/DDBJ databases">
        <authorList>
            <person name="Varghese N."/>
            <person name="Submissions S."/>
        </authorList>
    </citation>
    <scope>NUCLEOTIDE SEQUENCE [LARGE SCALE GENOMIC DNA]</scope>
    <source>
        <strain evidence="10">CGMCC 1.3704</strain>
    </source>
</reference>
<keyword evidence="10" id="KW-1185">Reference proteome</keyword>
<dbReference type="PANTHER" id="PTHR43744:SF8">
    <property type="entry name" value="SN-GLYCEROL-3-PHOSPHATE TRANSPORT SYSTEM PERMEASE PROTEIN UGPE"/>
    <property type="match status" value="1"/>
</dbReference>
<dbReference type="CDD" id="cd06261">
    <property type="entry name" value="TM_PBP2"/>
    <property type="match status" value="1"/>
</dbReference>
<sequence>MRNNSISAMASRSEEQHDSEIRRNQRKSFLAKIIIWILLILAAGICLLPFYSMMITATHANADITRKLLLTPGSHLIDNYQRLVDVVPIWRGFLNSLIITVSATAIGLYFSALSGYGFSKFNFKWNGPLFAFVLATMMIPGQLGIIGFFKLMNMFGLINTYWPLIVPAANNAFGLFFLKQVADSAVPKELLESGRIDGCNELQIFHRIALPLMTPAIATLGIFLFIGKWNEFLQPMIILFDNSLQPLPVMIASVRNQFSVDYGAQYVGIAISVVPIIIVFALASKKIIGNVMAGALKQ</sequence>
<dbReference type="PANTHER" id="PTHR43744">
    <property type="entry name" value="ABC TRANSPORTER PERMEASE PROTEIN MG189-RELATED-RELATED"/>
    <property type="match status" value="1"/>
</dbReference>
<feature type="transmembrane region" description="Helical" evidence="7">
    <location>
        <begin position="263"/>
        <end position="283"/>
    </location>
</feature>
<dbReference type="RefSeq" id="WP_208601399.1">
    <property type="nucleotide sequence ID" value="NZ_FOSB01000002.1"/>
</dbReference>
<dbReference type="Proteomes" id="UP000183557">
    <property type="component" value="Unassembled WGS sequence"/>
</dbReference>
<dbReference type="AlphaFoldDB" id="A0A1I3RWR5"/>
<organism evidence="9 10">
    <name type="scientific">Halobacillus dabanensis</name>
    <dbReference type="NCBI Taxonomy" id="240302"/>
    <lineage>
        <taxon>Bacteria</taxon>
        <taxon>Bacillati</taxon>
        <taxon>Bacillota</taxon>
        <taxon>Bacilli</taxon>
        <taxon>Bacillales</taxon>
        <taxon>Bacillaceae</taxon>
        <taxon>Halobacillus</taxon>
    </lineage>
</organism>
<evidence type="ECO:0000256" key="1">
    <source>
        <dbReference type="ARBA" id="ARBA00004651"/>
    </source>
</evidence>
<keyword evidence="9" id="KW-0762">Sugar transport</keyword>
<evidence type="ECO:0000313" key="9">
    <source>
        <dbReference type="EMBL" id="SFJ51034.1"/>
    </source>
</evidence>
<evidence type="ECO:0000256" key="3">
    <source>
        <dbReference type="ARBA" id="ARBA00022475"/>
    </source>
</evidence>
<gene>
    <name evidence="9" type="ORF">SAMN04487936_102456</name>
</gene>
<feature type="transmembrane region" description="Helical" evidence="7">
    <location>
        <begin position="208"/>
        <end position="226"/>
    </location>
</feature>
<dbReference type="GO" id="GO:0005886">
    <property type="term" value="C:plasma membrane"/>
    <property type="evidence" value="ECO:0007669"/>
    <property type="project" value="UniProtKB-SubCell"/>
</dbReference>
<dbReference type="InterPro" id="IPR000515">
    <property type="entry name" value="MetI-like"/>
</dbReference>
<feature type="transmembrane region" description="Helical" evidence="7">
    <location>
        <begin position="161"/>
        <end position="178"/>
    </location>
</feature>
<dbReference type="PROSITE" id="PS50928">
    <property type="entry name" value="ABC_TM1"/>
    <property type="match status" value="1"/>
</dbReference>
<dbReference type="Pfam" id="PF00528">
    <property type="entry name" value="BPD_transp_1"/>
    <property type="match status" value="1"/>
</dbReference>
<evidence type="ECO:0000256" key="7">
    <source>
        <dbReference type="RuleBase" id="RU363032"/>
    </source>
</evidence>
<name>A0A1I3RWR5_HALDA</name>
<feature type="transmembrane region" description="Helical" evidence="7">
    <location>
        <begin position="93"/>
        <end position="117"/>
    </location>
</feature>
<evidence type="ECO:0000256" key="4">
    <source>
        <dbReference type="ARBA" id="ARBA00022692"/>
    </source>
</evidence>
<dbReference type="SUPFAM" id="SSF161098">
    <property type="entry name" value="MetI-like"/>
    <property type="match status" value="1"/>
</dbReference>
<dbReference type="EMBL" id="FOSB01000002">
    <property type="protein sequence ID" value="SFJ51034.1"/>
    <property type="molecule type" value="Genomic_DNA"/>
</dbReference>
<keyword evidence="4 7" id="KW-0812">Transmembrane</keyword>
<evidence type="ECO:0000256" key="5">
    <source>
        <dbReference type="ARBA" id="ARBA00022989"/>
    </source>
</evidence>
<comment type="similarity">
    <text evidence="7">Belongs to the binding-protein-dependent transport system permease family.</text>
</comment>
<keyword evidence="6 7" id="KW-0472">Membrane</keyword>
<comment type="subcellular location">
    <subcellularLocation>
        <location evidence="1 7">Cell membrane</location>
        <topology evidence="1 7">Multi-pass membrane protein</topology>
    </subcellularLocation>
</comment>
<evidence type="ECO:0000256" key="2">
    <source>
        <dbReference type="ARBA" id="ARBA00022448"/>
    </source>
</evidence>
<protein>
    <submittedName>
        <fullName evidence="9">Multiple sugar transport system permease protein</fullName>
    </submittedName>
</protein>
<dbReference type="InterPro" id="IPR035906">
    <property type="entry name" value="MetI-like_sf"/>
</dbReference>
<feature type="domain" description="ABC transmembrane type-1" evidence="8">
    <location>
        <begin position="93"/>
        <end position="283"/>
    </location>
</feature>
<evidence type="ECO:0000313" key="10">
    <source>
        <dbReference type="Proteomes" id="UP000183557"/>
    </source>
</evidence>
<evidence type="ECO:0000259" key="8">
    <source>
        <dbReference type="PROSITE" id="PS50928"/>
    </source>
</evidence>
<dbReference type="GO" id="GO:0055085">
    <property type="term" value="P:transmembrane transport"/>
    <property type="evidence" value="ECO:0007669"/>
    <property type="project" value="InterPro"/>
</dbReference>
<keyword evidence="2 7" id="KW-0813">Transport</keyword>
<accession>A0A1I3RWR5</accession>
<keyword evidence="3" id="KW-1003">Cell membrane</keyword>
<dbReference type="Gene3D" id="1.10.3720.10">
    <property type="entry name" value="MetI-like"/>
    <property type="match status" value="1"/>
</dbReference>
<proteinExistence type="inferred from homology"/>
<feature type="transmembrane region" description="Helical" evidence="7">
    <location>
        <begin position="29"/>
        <end position="51"/>
    </location>
</feature>
<evidence type="ECO:0000256" key="6">
    <source>
        <dbReference type="ARBA" id="ARBA00023136"/>
    </source>
</evidence>